<evidence type="ECO:0000313" key="1">
    <source>
        <dbReference type="EMBL" id="KDP33207.1"/>
    </source>
</evidence>
<sequence>MRRTSREVHAQTVPHRTPVPACARHLEKCTPKAVQYRTPVPGKISALQDFQRDARLGPCHPARPCPLELSHQEDCTPWTVSPCTTIVEKFGDTYRVIDAPAETTDEDIHAAADIEEDQPPPFPGFHSGAGTSRAGPSFQGTSTVSNDELFARMFSRMDMFDTRLTGMESMINDRFQSLEITQGSIDSRLDTLQSHYQGLSTQLQTVIQLLQPPPPPPPEA</sequence>
<evidence type="ECO:0000313" key="2">
    <source>
        <dbReference type="Proteomes" id="UP000027138"/>
    </source>
</evidence>
<accession>A0A067KAR9</accession>
<dbReference type="EMBL" id="KK914552">
    <property type="protein sequence ID" value="KDP33207.1"/>
    <property type="molecule type" value="Genomic_DNA"/>
</dbReference>
<dbReference type="AlphaFoldDB" id="A0A067KAR9"/>
<reference evidence="1 2" key="1">
    <citation type="journal article" date="2014" name="PLoS ONE">
        <title>Global Analysis of Gene Expression Profiles in Physic Nut (Jatropha curcas L.) Seedlings Exposed to Salt Stress.</title>
        <authorList>
            <person name="Zhang L."/>
            <person name="Zhang C."/>
            <person name="Wu P."/>
            <person name="Chen Y."/>
            <person name="Li M."/>
            <person name="Jiang H."/>
            <person name="Wu G."/>
        </authorList>
    </citation>
    <scope>NUCLEOTIDE SEQUENCE [LARGE SCALE GENOMIC DNA]</scope>
    <source>
        <strain evidence="2">cv. GZQX0401</strain>
        <tissue evidence="1">Young leaves</tissue>
    </source>
</reference>
<organism evidence="1 2">
    <name type="scientific">Jatropha curcas</name>
    <name type="common">Barbados nut</name>
    <dbReference type="NCBI Taxonomy" id="180498"/>
    <lineage>
        <taxon>Eukaryota</taxon>
        <taxon>Viridiplantae</taxon>
        <taxon>Streptophyta</taxon>
        <taxon>Embryophyta</taxon>
        <taxon>Tracheophyta</taxon>
        <taxon>Spermatophyta</taxon>
        <taxon>Magnoliopsida</taxon>
        <taxon>eudicotyledons</taxon>
        <taxon>Gunneridae</taxon>
        <taxon>Pentapetalae</taxon>
        <taxon>rosids</taxon>
        <taxon>fabids</taxon>
        <taxon>Malpighiales</taxon>
        <taxon>Euphorbiaceae</taxon>
        <taxon>Crotonoideae</taxon>
        <taxon>Jatropheae</taxon>
        <taxon>Jatropha</taxon>
    </lineage>
</organism>
<dbReference type="Proteomes" id="UP000027138">
    <property type="component" value="Unassembled WGS sequence"/>
</dbReference>
<gene>
    <name evidence="1" type="ORF">JCGZ_12729</name>
</gene>
<proteinExistence type="predicted"/>
<keyword evidence="2" id="KW-1185">Reference proteome</keyword>
<protein>
    <submittedName>
        <fullName evidence="1">Uncharacterized protein</fullName>
    </submittedName>
</protein>
<name>A0A067KAR9_JATCU</name>